<evidence type="ECO:0000313" key="5">
    <source>
        <dbReference type="Proteomes" id="UP000284057"/>
    </source>
</evidence>
<dbReference type="AlphaFoldDB" id="A0A418KI94"/>
<organism evidence="4 5">
    <name type="scientific">Jiangella rhizosphaerae</name>
    <dbReference type="NCBI Taxonomy" id="2293569"/>
    <lineage>
        <taxon>Bacteria</taxon>
        <taxon>Bacillati</taxon>
        <taxon>Actinomycetota</taxon>
        <taxon>Actinomycetes</taxon>
        <taxon>Jiangellales</taxon>
        <taxon>Jiangellaceae</taxon>
        <taxon>Jiangella</taxon>
    </lineage>
</organism>
<protein>
    <submittedName>
        <fullName evidence="4">DUF3153 domain-containing protein</fullName>
    </submittedName>
</protein>
<dbReference type="EMBL" id="QUAL01000394">
    <property type="protein sequence ID" value="RIQ12908.1"/>
    <property type="molecule type" value="Genomic_DNA"/>
</dbReference>
<dbReference type="PROSITE" id="PS51257">
    <property type="entry name" value="PROKAR_LIPOPROTEIN"/>
    <property type="match status" value="1"/>
</dbReference>
<feature type="transmembrane region" description="Helical" evidence="2">
    <location>
        <begin position="202"/>
        <end position="222"/>
    </location>
</feature>
<gene>
    <name evidence="4" type="ORF">DY240_26680</name>
</gene>
<dbReference type="RefSeq" id="WP_119662707.1">
    <property type="nucleotide sequence ID" value="NZ_QUAL01000394.1"/>
</dbReference>
<reference evidence="4 5" key="1">
    <citation type="submission" date="2018-09" db="EMBL/GenBank/DDBJ databases">
        <title>Isolation, diversity and antifungal activity of actinobacteria from wheat.</title>
        <authorList>
            <person name="Han C."/>
        </authorList>
    </citation>
    <scope>NUCLEOTIDE SEQUENCE [LARGE SCALE GENOMIC DNA]</scope>
    <source>
        <strain evidence="4 5">NEAU-YY265</strain>
    </source>
</reference>
<feature type="domain" description="LppM" evidence="3">
    <location>
        <begin position="18"/>
        <end position="189"/>
    </location>
</feature>
<keyword evidence="2" id="KW-0472">Membrane</keyword>
<keyword evidence="2" id="KW-1133">Transmembrane helix</keyword>
<feature type="non-terminal residue" evidence="4">
    <location>
        <position position="256"/>
    </location>
</feature>
<evidence type="ECO:0000256" key="1">
    <source>
        <dbReference type="SAM" id="MobiDB-lite"/>
    </source>
</evidence>
<evidence type="ECO:0000259" key="3">
    <source>
        <dbReference type="Pfam" id="PF21946"/>
    </source>
</evidence>
<keyword evidence="5" id="KW-1185">Reference proteome</keyword>
<evidence type="ECO:0000256" key="2">
    <source>
        <dbReference type="SAM" id="Phobius"/>
    </source>
</evidence>
<accession>A0A418KI94</accession>
<sequence>MRALAVAASALLLTGCFKIDMQLDVAENDTVGGEMVLALSRDVSAMAESMGEDPSSMFGEMDDLPEGTEVEDYEDDRFVGQRYIFEDVPLSEFSEGQEFSIVHEGEEIVVTGSLDMTDMNPEDMAGELGELGGGEELPFGDMDQLMDSLELRVAITFPGEVTEHNGELDGTTVTWTPVPGEVNEISARSADSGGGGGDGIPAWIWILIVVVVLGLAALLFFLSRNRNQAPPADAATAGAVPPPPGTAPDAGAAPAA</sequence>
<feature type="region of interest" description="Disordered" evidence="1">
    <location>
        <begin position="231"/>
        <end position="256"/>
    </location>
</feature>
<evidence type="ECO:0000313" key="4">
    <source>
        <dbReference type="EMBL" id="RIQ12908.1"/>
    </source>
</evidence>
<name>A0A418KI94_9ACTN</name>
<comment type="caution">
    <text evidence="4">The sequence shown here is derived from an EMBL/GenBank/DDBJ whole genome shotgun (WGS) entry which is preliminary data.</text>
</comment>
<keyword evidence="2" id="KW-0812">Transmembrane</keyword>
<dbReference type="Pfam" id="PF21946">
    <property type="entry name" value="LppM"/>
    <property type="match status" value="1"/>
</dbReference>
<proteinExistence type="predicted"/>
<feature type="compositionally biased region" description="Low complexity" evidence="1">
    <location>
        <begin position="247"/>
        <end position="256"/>
    </location>
</feature>
<dbReference type="Proteomes" id="UP000284057">
    <property type="component" value="Unassembled WGS sequence"/>
</dbReference>
<dbReference type="OrthoDB" id="3712375at2"/>
<dbReference type="InterPro" id="IPR053807">
    <property type="entry name" value="LppM"/>
</dbReference>